<dbReference type="GO" id="GO:0003677">
    <property type="term" value="F:DNA binding"/>
    <property type="evidence" value="ECO:0007669"/>
    <property type="project" value="InterPro"/>
</dbReference>
<dbReference type="InterPro" id="IPR001789">
    <property type="entry name" value="Sig_transdc_resp-reg_receiver"/>
</dbReference>
<evidence type="ECO:0000313" key="4">
    <source>
        <dbReference type="EMBL" id="EHQ04202.1"/>
    </source>
</evidence>
<feature type="modified residue" description="4-aspartylphosphate" evidence="1">
    <location>
        <position position="66"/>
    </location>
</feature>
<protein>
    <submittedName>
        <fullName evidence="4">Two component transcriptional regulator, LytTR family</fullName>
    </submittedName>
</protein>
<dbReference type="GO" id="GO:0000156">
    <property type="term" value="F:phosphorelay response regulator activity"/>
    <property type="evidence" value="ECO:0007669"/>
    <property type="project" value="InterPro"/>
</dbReference>
<feature type="domain" description="HTH LytTR-type" evidence="3">
    <location>
        <begin position="162"/>
        <end position="242"/>
    </location>
</feature>
<gene>
    <name evidence="4" type="ORF">Gilli_0044</name>
</gene>
<evidence type="ECO:0000313" key="5">
    <source>
        <dbReference type="Proteomes" id="UP000003844"/>
    </source>
</evidence>
<sequence>MLRLNLLTVEEILLNCAVVDDSSLQRLSIVKLIKDHPNLKLVAEYTNAIETKNGLLDTEVDLIFLDIEMPILSGFDLLDDLPNKPQIIFVTGKTKYAFKAFDYDAIDYIHKPVNRERFNNAVAKALNLYQLKTNGVPLEDENFIFVKSNLKNRKVFLNKLKYIEALGDYVKFVTEKDTFVVLSTMKSFEKQLPNDKFLRIHKSYIVNLEKVERYNSKNIEIDKQKIPLSRHKKIDLIEALSAMQ</sequence>
<dbReference type="InterPro" id="IPR011006">
    <property type="entry name" value="CheY-like_superfamily"/>
</dbReference>
<evidence type="ECO:0000259" key="3">
    <source>
        <dbReference type="PROSITE" id="PS50930"/>
    </source>
</evidence>
<proteinExistence type="predicted"/>
<dbReference type="PANTHER" id="PTHR37299:SF1">
    <property type="entry name" value="STAGE 0 SPORULATION PROTEIN A HOMOLOG"/>
    <property type="match status" value="1"/>
</dbReference>
<dbReference type="EMBL" id="JH594605">
    <property type="protein sequence ID" value="EHQ04202.1"/>
    <property type="molecule type" value="Genomic_DNA"/>
</dbReference>
<dbReference type="Pfam" id="PF04397">
    <property type="entry name" value="LytTR"/>
    <property type="match status" value="1"/>
</dbReference>
<dbReference type="InterPro" id="IPR007492">
    <property type="entry name" value="LytTR_DNA-bd_dom"/>
</dbReference>
<dbReference type="PANTHER" id="PTHR37299">
    <property type="entry name" value="TRANSCRIPTIONAL REGULATOR-RELATED"/>
    <property type="match status" value="1"/>
</dbReference>
<organism evidence="4 5">
    <name type="scientific">Gillisia limnaea (strain DSM 15749 / LMG 21470 / R-8282)</name>
    <dbReference type="NCBI Taxonomy" id="865937"/>
    <lineage>
        <taxon>Bacteria</taxon>
        <taxon>Pseudomonadati</taxon>
        <taxon>Bacteroidota</taxon>
        <taxon>Flavobacteriia</taxon>
        <taxon>Flavobacteriales</taxon>
        <taxon>Flavobacteriaceae</taxon>
        <taxon>Gillisia</taxon>
    </lineage>
</organism>
<dbReference type="Gene3D" id="2.40.50.1020">
    <property type="entry name" value="LytTr DNA-binding domain"/>
    <property type="match status" value="1"/>
</dbReference>
<dbReference type="HOGENOM" id="CLU_000445_14_1_10"/>
<dbReference type="PROSITE" id="PS50930">
    <property type="entry name" value="HTH_LYTTR"/>
    <property type="match status" value="1"/>
</dbReference>
<dbReference type="SMART" id="SM00850">
    <property type="entry name" value="LytTR"/>
    <property type="match status" value="1"/>
</dbReference>
<dbReference type="Pfam" id="PF00072">
    <property type="entry name" value="Response_reg"/>
    <property type="match status" value="1"/>
</dbReference>
<reference evidence="5" key="1">
    <citation type="journal article" date="2012" name="Stand. Genomic Sci.">
        <title>Genome sequence of the Antarctic rhodopsins-containing flavobacterium Gillisia limnaea type strain (R-8282(T)).</title>
        <authorList>
            <person name="Riedel T."/>
            <person name="Held B."/>
            <person name="Nolan M."/>
            <person name="Lucas S."/>
            <person name="Lapidus A."/>
            <person name="Tice H."/>
            <person name="Del Rio T.G."/>
            <person name="Cheng J.F."/>
            <person name="Han C."/>
            <person name="Tapia R."/>
            <person name="Goodwin L.A."/>
            <person name="Pitluck S."/>
            <person name="Liolios K."/>
            <person name="Mavromatis K."/>
            <person name="Pagani I."/>
            <person name="Ivanova N."/>
            <person name="Mikhailova N."/>
            <person name="Pati A."/>
            <person name="Chen A."/>
            <person name="Palaniappan K."/>
            <person name="Land M."/>
            <person name="Rohde M."/>
            <person name="Tindall B.J."/>
            <person name="Detter J.C."/>
            <person name="Goker M."/>
            <person name="Bristow J."/>
            <person name="Eisen J.A."/>
            <person name="Markowitz V."/>
            <person name="Hugenholtz P."/>
            <person name="Kyrpides N.C."/>
            <person name="Klenk H.P."/>
            <person name="Woyke T."/>
        </authorList>
    </citation>
    <scope>NUCLEOTIDE SEQUENCE [LARGE SCALE GENOMIC DNA]</scope>
    <source>
        <strain evidence="5">DSM 15749 / LMG 21470 / R-8282</strain>
    </source>
</reference>
<dbReference type="Gene3D" id="3.40.50.2300">
    <property type="match status" value="1"/>
</dbReference>
<dbReference type="AlphaFoldDB" id="H2BQN3"/>
<keyword evidence="5" id="KW-1185">Reference proteome</keyword>
<feature type="domain" description="Response regulatory" evidence="2">
    <location>
        <begin position="15"/>
        <end position="126"/>
    </location>
</feature>
<dbReference type="STRING" id="865937.Gilli_0044"/>
<name>H2BQN3_GILLR</name>
<dbReference type="InterPro" id="IPR046947">
    <property type="entry name" value="LytR-like"/>
</dbReference>
<dbReference type="SUPFAM" id="SSF52172">
    <property type="entry name" value="CheY-like"/>
    <property type="match status" value="1"/>
</dbReference>
<dbReference type="eggNOG" id="COG3279">
    <property type="taxonomic scope" value="Bacteria"/>
</dbReference>
<dbReference type="PROSITE" id="PS50110">
    <property type="entry name" value="RESPONSE_REGULATORY"/>
    <property type="match status" value="1"/>
</dbReference>
<dbReference type="Proteomes" id="UP000003844">
    <property type="component" value="Unassembled WGS sequence"/>
</dbReference>
<dbReference type="SMART" id="SM00448">
    <property type="entry name" value="REC"/>
    <property type="match status" value="1"/>
</dbReference>
<keyword evidence="1" id="KW-0597">Phosphoprotein</keyword>
<evidence type="ECO:0000256" key="1">
    <source>
        <dbReference type="PROSITE-ProRule" id="PRU00169"/>
    </source>
</evidence>
<evidence type="ECO:0000259" key="2">
    <source>
        <dbReference type="PROSITE" id="PS50110"/>
    </source>
</evidence>
<accession>H2BQN3</accession>